<dbReference type="InterPro" id="IPR012296">
    <property type="entry name" value="Nuclease_put_TT1808"/>
</dbReference>
<dbReference type="EMBL" id="JACHIV010000001">
    <property type="protein sequence ID" value="MBB5072366.1"/>
    <property type="molecule type" value="Genomic_DNA"/>
</dbReference>
<keyword evidence="3" id="KW-1185">Reference proteome</keyword>
<evidence type="ECO:0000313" key="3">
    <source>
        <dbReference type="Proteomes" id="UP000580474"/>
    </source>
</evidence>
<name>A0A840NIK6_9PSEU</name>
<evidence type="ECO:0000259" key="1">
    <source>
        <dbReference type="Pfam" id="PF05685"/>
    </source>
</evidence>
<dbReference type="GO" id="GO:0004519">
    <property type="term" value="F:endonuclease activity"/>
    <property type="evidence" value="ECO:0007669"/>
    <property type="project" value="UniProtKB-KW"/>
</dbReference>
<dbReference type="Proteomes" id="UP000580474">
    <property type="component" value="Unassembled WGS sequence"/>
</dbReference>
<keyword evidence="2" id="KW-0540">Nuclease</keyword>
<organism evidence="2 3">
    <name type="scientific">Saccharopolyspora gloriosae</name>
    <dbReference type="NCBI Taxonomy" id="455344"/>
    <lineage>
        <taxon>Bacteria</taxon>
        <taxon>Bacillati</taxon>
        <taxon>Actinomycetota</taxon>
        <taxon>Actinomycetes</taxon>
        <taxon>Pseudonocardiales</taxon>
        <taxon>Pseudonocardiaceae</taxon>
        <taxon>Saccharopolyspora</taxon>
    </lineage>
</organism>
<feature type="domain" description="Putative restriction endonuclease" evidence="1">
    <location>
        <begin position="17"/>
        <end position="140"/>
    </location>
</feature>
<evidence type="ECO:0000313" key="2">
    <source>
        <dbReference type="EMBL" id="MBB5072366.1"/>
    </source>
</evidence>
<dbReference type="InterPro" id="IPR008538">
    <property type="entry name" value="Uma2"/>
</dbReference>
<proteinExistence type="predicted"/>
<keyword evidence="2" id="KW-0378">Hydrolase</keyword>
<dbReference type="InterPro" id="IPR011335">
    <property type="entry name" value="Restrct_endonuc-II-like"/>
</dbReference>
<dbReference type="RefSeq" id="WP_184483668.1">
    <property type="nucleotide sequence ID" value="NZ_JACHIV010000001.1"/>
</dbReference>
<comment type="caution">
    <text evidence="2">The sequence shown here is derived from an EMBL/GenBank/DDBJ whole genome shotgun (WGS) entry which is preliminary data.</text>
</comment>
<protein>
    <submittedName>
        <fullName evidence="2">Uma2 family endonuclease</fullName>
    </submittedName>
</protein>
<dbReference type="Gene3D" id="3.90.1570.10">
    <property type="entry name" value="tt1808, chain A"/>
    <property type="match status" value="1"/>
</dbReference>
<dbReference type="CDD" id="cd06260">
    <property type="entry name" value="DUF820-like"/>
    <property type="match status" value="1"/>
</dbReference>
<dbReference type="Pfam" id="PF05685">
    <property type="entry name" value="Uma2"/>
    <property type="match status" value="1"/>
</dbReference>
<sequence>MTNTTHSEYVPTFAHRLALPESEFRFEIQHGHAVPLRSRPLHQRAVIKVCRELSARIPDALEVVYRPPLITSAADPPTVRLPDVVITTAELIDVNIDYLTAADVLGLVEIVEPGSRDRDLVTKRAEYAAAEIPCYSTIDLGGFDFRSSPVLVHHWGTTPEVGGVRMVWRDAFDFDLAGLLWASSGRPP</sequence>
<gene>
    <name evidence="2" type="ORF">BJ969_005454</name>
</gene>
<reference evidence="2 3" key="1">
    <citation type="submission" date="2020-08" db="EMBL/GenBank/DDBJ databases">
        <title>Sequencing the genomes of 1000 actinobacteria strains.</title>
        <authorList>
            <person name="Klenk H.-P."/>
        </authorList>
    </citation>
    <scope>NUCLEOTIDE SEQUENCE [LARGE SCALE GENOMIC DNA]</scope>
    <source>
        <strain evidence="2 3">DSM 45582</strain>
    </source>
</reference>
<keyword evidence="2" id="KW-0255">Endonuclease</keyword>
<dbReference type="SUPFAM" id="SSF52980">
    <property type="entry name" value="Restriction endonuclease-like"/>
    <property type="match status" value="1"/>
</dbReference>
<dbReference type="AlphaFoldDB" id="A0A840NIK6"/>
<accession>A0A840NIK6</accession>